<dbReference type="RefSeq" id="WP_074611819.1">
    <property type="nucleotide sequence ID" value="NZ_FNGY01000011.1"/>
</dbReference>
<organism evidence="2 3">
    <name type="scientific">Pedobacter steynii</name>
    <dbReference type="NCBI Taxonomy" id="430522"/>
    <lineage>
        <taxon>Bacteria</taxon>
        <taxon>Pseudomonadati</taxon>
        <taxon>Bacteroidota</taxon>
        <taxon>Sphingobacteriia</taxon>
        <taxon>Sphingobacteriales</taxon>
        <taxon>Sphingobacteriaceae</taxon>
        <taxon>Pedobacter</taxon>
    </lineage>
</organism>
<accession>A0A1H0G5H1</accession>
<reference evidence="3" key="1">
    <citation type="submission" date="2016-10" db="EMBL/GenBank/DDBJ databases">
        <authorList>
            <person name="Varghese N."/>
            <person name="Submissions S."/>
        </authorList>
    </citation>
    <scope>NUCLEOTIDE SEQUENCE [LARGE SCALE GENOMIC DNA]</scope>
    <source>
        <strain evidence="3">DSM 19110</strain>
    </source>
</reference>
<proteinExistence type="predicted"/>
<protein>
    <submittedName>
        <fullName evidence="2">Uncharacterized protein</fullName>
    </submittedName>
</protein>
<gene>
    <name evidence="2" type="ORF">SAMN05421820_11147</name>
</gene>
<dbReference type="EMBL" id="FNGY01000011">
    <property type="protein sequence ID" value="SDO02084.1"/>
    <property type="molecule type" value="Genomic_DNA"/>
</dbReference>
<name>A0A1H0G5H1_9SPHI</name>
<sequence>MGRQVNRAIVLCENWQDKMIMLEEVFGKGIEKDIARQKYDFLQEGINRISKGASQDEKLVLDMVRKTVGKLEKQLYPNPLIRILRRLKLVLYDQPVQMAKFKKLKTENLASLNDTIGGLGLNLEKLKLDQKLDFEQAKTSIDLISPWGTNNYEVKVNFEKDASGQYQMLSYTGMLKDWSNPEKNRSYTFDVNLRINAREAANLLQGRAVLKYYPVGENRMASKWMQLDFKNLTPDGKPQLKETPADHDFNLRQEVTKIAKALNKPELTSNNAINGMEEGNQIALKQLNGKTTYLEANPLNKEITILNDRQQPITIGQLKKQKEAALKLVPEQVKSHTKSPKIEKKQQQDQSLHIS</sequence>
<evidence type="ECO:0000256" key="1">
    <source>
        <dbReference type="SAM" id="MobiDB-lite"/>
    </source>
</evidence>
<evidence type="ECO:0000313" key="3">
    <source>
        <dbReference type="Proteomes" id="UP000183200"/>
    </source>
</evidence>
<dbReference type="OrthoDB" id="791468at2"/>
<dbReference type="AlphaFoldDB" id="A0A1H0G5H1"/>
<feature type="region of interest" description="Disordered" evidence="1">
    <location>
        <begin position="329"/>
        <end position="355"/>
    </location>
</feature>
<evidence type="ECO:0000313" key="2">
    <source>
        <dbReference type="EMBL" id="SDO02084.1"/>
    </source>
</evidence>
<keyword evidence="3" id="KW-1185">Reference proteome</keyword>
<dbReference type="Proteomes" id="UP000183200">
    <property type="component" value="Unassembled WGS sequence"/>
</dbReference>